<evidence type="ECO:0000256" key="1">
    <source>
        <dbReference type="ARBA" id="ARBA00022679"/>
    </source>
</evidence>
<evidence type="ECO:0000256" key="3">
    <source>
        <dbReference type="SAM" id="MobiDB-lite"/>
    </source>
</evidence>
<dbReference type="PANTHER" id="PTHR47363:SF1">
    <property type="entry name" value="GLUCOKINASE"/>
    <property type="match status" value="1"/>
</dbReference>
<proteinExistence type="predicted"/>
<feature type="compositionally biased region" description="Basic residues" evidence="3">
    <location>
        <begin position="850"/>
        <end position="861"/>
    </location>
</feature>
<dbReference type="CDD" id="cd24008">
    <property type="entry name" value="ASKHA_NBD_GLK"/>
    <property type="match status" value="1"/>
</dbReference>
<dbReference type="Proteomes" id="UP001642464">
    <property type="component" value="Unassembled WGS sequence"/>
</dbReference>
<dbReference type="Gene3D" id="3.30.420.40">
    <property type="match status" value="1"/>
</dbReference>
<feature type="region of interest" description="Disordered" evidence="3">
    <location>
        <begin position="270"/>
        <end position="290"/>
    </location>
</feature>
<feature type="region of interest" description="Disordered" evidence="3">
    <location>
        <begin position="817"/>
        <end position="871"/>
    </location>
</feature>
<dbReference type="InterPro" id="IPR003836">
    <property type="entry name" value="Glucokinase"/>
</dbReference>
<name>A0ABP0SBA5_9DINO</name>
<comment type="caution">
    <text evidence="4">The sequence shown here is derived from an EMBL/GenBank/DDBJ whole genome shotgun (WGS) entry which is preliminary data.</text>
</comment>
<accession>A0ABP0SBA5</accession>
<reference evidence="4 5" key="1">
    <citation type="submission" date="2024-02" db="EMBL/GenBank/DDBJ databases">
        <authorList>
            <person name="Chen Y."/>
            <person name="Shah S."/>
            <person name="Dougan E. K."/>
            <person name="Thang M."/>
            <person name="Chan C."/>
        </authorList>
    </citation>
    <scope>NUCLEOTIDE SEQUENCE [LARGE SCALE GENOMIC DNA]</scope>
</reference>
<feature type="region of interest" description="Disordered" evidence="3">
    <location>
        <begin position="673"/>
        <end position="697"/>
    </location>
</feature>
<dbReference type="InterPro" id="IPR043129">
    <property type="entry name" value="ATPase_NBD"/>
</dbReference>
<dbReference type="NCBIfam" id="TIGR00749">
    <property type="entry name" value="glk"/>
    <property type="match status" value="1"/>
</dbReference>
<dbReference type="PANTHER" id="PTHR47363">
    <property type="entry name" value="GLUCOKINASE"/>
    <property type="match status" value="1"/>
</dbReference>
<protein>
    <submittedName>
        <fullName evidence="4">Glucokinase (Glucose kinase)</fullName>
    </submittedName>
</protein>
<dbReference type="Pfam" id="PF02685">
    <property type="entry name" value="Glucokinase"/>
    <property type="match status" value="1"/>
</dbReference>
<evidence type="ECO:0000313" key="5">
    <source>
        <dbReference type="Proteomes" id="UP001642464"/>
    </source>
</evidence>
<feature type="region of interest" description="Disordered" evidence="3">
    <location>
        <begin position="895"/>
        <end position="938"/>
    </location>
</feature>
<dbReference type="SUPFAM" id="SSF53067">
    <property type="entry name" value="Actin-like ATPase domain"/>
    <property type="match status" value="1"/>
</dbReference>
<feature type="compositionally biased region" description="Basic and acidic residues" evidence="3">
    <location>
        <begin position="919"/>
        <end position="931"/>
    </location>
</feature>
<evidence type="ECO:0000256" key="2">
    <source>
        <dbReference type="ARBA" id="ARBA00022777"/>
    </source>
</evidence>
<evidence type="ECO:0000313" key="4">
    <source>
        <dbReference type="EMBL" id="CAK9109535.1"/>
    </source>
</evidence>
<organism evidence="4 5">
    <name type="scientific">Durusdinium trenchii</name>
    <dbReference type="NCBI Taxonomy" id="1381693"/>
    <lineage>
        <taxon>Eukaryota</taxon>
        <taxon>Sar</taxon>
        <taxon>Alveolata</taxon>
        <taxon>Dinophyceae</taxon>
        <taxon>Suessiales</taxon>
        <taxon>Symbiodiniaceae</taxon>
        <taxon>Durusdinium</taxon>
    </lineage>
</organism>
<gene>
    <name evidence="4" type="ORF">SCF082_LOCUS50905</name>
</gene>
<sequence length="1596" mass="177463">MDSLSVGPVQYSSLEADEFDDGNSADDIDEVEEAPETSRTTGVPPEGSLKQQICQGRFEAWVSQMKLGHNPLVYELYKRLELLSHSVTNSSVRCLLVEFSIAGMHGVYKQSSCFDPTSPTWLLNSESNKMEQIPNLVVDWTLDDELLISSRYYTGAERRGPYVDESRLSERFGSDTIRALGGLNRLLQFLGLICADAGAPEAYTRQRVWGVHRVEFMQEEVHHPVFKAFALRRHPTSHSGGVRGLFCESVVLNGERSCGAARGRLEAKGGEFSGRTMGSGASQPEQKPAPPILRSISTAQANLRKDYQGDTLLSADVGGTGSRLHLFLPPDSLNPTEADFFVPPERMIFEKQYKNERFESFMDVVRLFLQEAGLEKPPLLACLAVAGVVVDNSARFVNLGWEISGRKIEEAFCIQRVELINDFVAQGYGILTLNPKKDCEILQDAPIKHGAPIAVIGAGTGLGEAFLTVGAQGDYEVWPSEGGHAEYAPRQEGSKSLETELLQYLTIKYSEKSRVSVERVAAGRGIANIYEFLSWKYPEKVNRAVHRSFIGPIEGPRTFDPAAITKAASAGICELSKQTVDIWAGAYGSEAGVMALTYMPFGGLYLTGGVTSKMKDWLSGKKTGQSTFLEAFLDKGRVTTMLMRVPVMVVQGEDMGERGAMLKATRIYLEQQKHRPSGSRSELPKTLPISGGEPLKEPRSALDGWDGMGEACEAVMHRPDVAAPDEYEATLSSLPAKFPVRRTIEPRPVREAIHKVCDLPSSVIAEFFQKRKAPAKPADFLLPLTQLNEDHFQEAARTDLAGHRHCSQRLDPFLQKGARTARDGPQRLGGGRSRTRELSPIQAAHEATSKKKAMKKVRGRRNSIDQSQSKLPRNRDLLLGWHDLLGEIRSSSRRLRSARGGAHAENEVPAPRAASPRPETAETRPRTEESRAGTAETEIEIEESDDGLWLSYRITEETVPNSLLLRMWNYAIDQRKDEGILPLERVPRLTVTQRDIQLPQVQDLLQWRSANRRRREQRKAQKEAERNPKLDEMLTAIFGAEDMDLLQLDEAQLQKLKASEALDSARAELGGSPRCLGALGVEEVETPSAHQQRLKMEELELLKEIRLILSEDVDEAVEAFEALDPKLLGALRHGRRGAFDEGKASAKLALSIADLQARQDKNVVRCKKLRRGVEHTRALRSLPPDRSVNNEEVAELHMKEVLQVLGAVVDRCCRRSQRLHDAFVQRQGLLSARLQRRVKRLRYDHCEIQSKKQQSILPCVISHLNDHLDETNGDKNTNAFLSVLSFLKPHRTVVEKQRREVHRIYLRQVEKIQHFQRLLADPNRCPERGEIYLSQCFRHVLLAGLAVDKSYFFRVLRHLEPEDFQEVFTVNFLAACCDAFAIPVRDYAEYLKLHGLPSFAPMTAPSHALPYDDTAAWDAVTLGPLKLVHIGDEATLADVPLFPVLPTATPRTSELASRDDPLHEILRSTVYDAVLERYSSPRAAKVVAAPTVELRRGGTGLDAPDAAGGDAEGDAGSRIPRPPLQMATSSFRRAAHKVPMVGSRPFVPNKHQTLRRMWGVAEPLASQAAAFVKKTPRAASHMEVVHESGETGVTPP</sequence>
<dbReference type="Gene3D" id="3.40.367.20">
    <property type="match status" value="1"/>
</dbReference>
<keyword evidence="1" id="KW-0808">Transferase</keyword>
<keyword evidence="5" id="KW-1185">Reference proteome</keyword>
<dbReference type="EMBL" id="CAXAMM010043328">
    <property type="protein sequence ID" value="CAK9109535.1"/>
    <property type="molecule type" value="Genomic_DNA"/>
</dbReference>
<feature type="region of interest" description="Disordered" evidence="3">
    <location>
        <begin position="1497"/>
        <end position="1522"/>
    </location>
</feature>
<keyword evidence="2" id="KW-0418">Kinase</keyword>